<dbReference type="Pfam" id="PF00071">
    <property type="entry name" value="Ras"/>
    <property type="match status" value="1"/>
</dbReference>
<dbReference type="PANTHER" id="PTHR24073">
    <property type="entry name" value="DRAB5-RELATED"/>
    <property type="match status" value="1"/>
</dbReference>
<dbReference type="PROSITE" id="PS51421">
    <property type="entry name" value="RAS"/>
    <property type="match status" value="1"/>
</dbReference>
<dbReference type="SMART" id="SM00174">
    <property type="entry name" value="RHO"/>
    <property type="match status" value="1"/>
</dbReference>
<organism evidence="3 4">
    <name type="scientific">Nakaseomyces bracarensis</name>
    <dbReference type="NCBI Taxonomy" id="273131"/>
    <lineage>
        <taxon>Eukaryota</taxon>
        <taxon>Fungi</taxon>
        <taxon>Dikarya</taxon>
        <taxon>Ascomycota</taxon>
        <taxon>Saccharomycotina</taxon>
        <taxon>Saccharomycetes</taxon>
        <taxon>Saccharomycetales</taxon>
        <taxon>Saccharomycetaceae</taxon>
        <taxon>Nakaseomyces</taxon>
    </lineage>
</organism>
<evidence type="ECO:0000256" key="1">
    <source>
        <dbReference type="ARBA" id="ARBA00022741"/>
    </source>
</evidence>
<dbReference type="InterPro" id="IPR027417">
    <property type="entry name" value="P-loop_NTPase"/>
</dbReference>
<protein>
    <submittedName>
        <fullName evidence="3">Uncharacterized protein</fullName>
    </submittedName>
</protein>
<proteinExistence type="predicted"/>
<evidence type="ECO:0000313" key="3">
    <source>
        <dbReference type="EMBL" id="KAL3235177.1"/>
    </source>
</evidence>
<name>A0ABR4P0R1_9SACH</name>
<comment type="caution">
    <text evidence="3">The sequence shown here is derived from an EMBL/GenBank/DDBJ whole genome shotgun (WGS) entry which is preliminary data.</text>
</comment>
<reference evidence="3 4" key="1">
    <citation type="submission" date="2024-05" db="EMBL/GenBank/DDBJ databases">
        <title>Long read based assembly of the Candida bracarensis genome reveals expanded adhesin content.</title>
        <authorList>
            <person name="Marcet-Houben M."/>
            <person name="Ksiezopolska E."/>
            <person name="Gabaldon T."/>
        </authorList>
    </citation>
    <scope>NUCLEOTIDE SEQUENCE [LARGE SCALE GENOMIC DNA]</scope>
    <source>
        <strain evidence="3 4">CBM6</strain>
    </source>
</reference>
<evidence type="ECO:0000313" key="4">
    <source>
        <dbReference type="Proteomes" id="UP001623330"/>
    </source>
</evidence>
<dbReference type="EMBL" id="JBEVYD010000002">
    <property type="protein sequence ID" value="KAL3235177.1"/>
    <property type="molecule type" value="Genomic_DNA"/>
</dbReference>
<dbReference type="InterPro" id="IPR001806">
    <property type="entry name" value="Small_GTPase"/>
</dbReference>
<dbReference type="PRINTS" id="PR00449">
    <property type="entry name" value="RASTRNSFRMNG"/>
</dbReference>
<keyword evidence="4" id="KW-1185">Reference proteome</keyword>
<dbReference type="Gene3D" id="3.40.50.300">
    <property type="entry name" value="P-loop containing nucleotide triphosphate hydrolases"/>
    <property type="match status" value="1"/>
</dbReference>
<evidence type="ECO:0000256" key="2">
    <source>
        <dbReference type="ARBA" id="ARBA00023134"/>
    </source>
</evidence>
<dbReference type="SUPFAM" id="SSF52540">
    <property type="entry name" value="P-loop containing nucleoside triphosphate hydrolases"/>
    <property type="match status" value="1"/>
</dbReference>
<gene>
    <name evidence="3" type="ORF">RNJ44_02965</name>
</gene>
<dbReference type="PROSITE" id="PS51419">
    <property type="entry name" value="RAB"/>
    <property type="match status" value="1"/>
</dbReference>
<dbReference type="SMART" id="SM00173">
    <property type="entry name" value="RAS"/>
    <property type="match status" value="1"/>
</dbReference>
<keyword evidence="2" id="KW-0342">GTP-binding</keyword>
<accession>A0ABR4P0R1</accession>
<dbReference type="Proteomes" id="UP001623330">
    <property type="component" value="Unassembled WGS sequence"/>
</dbReference>
<sequence>MGFLVHDLNTRPRPRCLDPTARITVMGEHGSGKTSLIIRWLKDRFEPLEQGLYDIYTLQVSKSTIQNFDDPDNEKSLAASETDELLHQNNSELAPLVMNRANSYGNRTTVNAQILDTSPIEIGEFSELRSIQIEQSDAFILCFDCTTPTALDDLRLYKRTIDAVKSDPLILICCTKTDLSTERLYGIDEITDLLNKLDIPPSRYFEVSAKHGTNTDQLICRTLAQIEREKLGQRNSAVKVNRETSEQYAKARSHSTASISIEEKPLVKKTTTVKRPKSKHQKSHQCCVIA</sequence>
<keyword evidence="1" id="KW-0547">Nucleotide-binding</keyword>